<evidence type="ECO:0000256" key="2">
    <source>
        <dbReference type="ARBA" id="ARBA00008999"/>
    </source>
</evidence>
<dbReference type="EMBL" id="HBUF01205274">
    <property type="protein sequence ID" value="CAG6663457.1"/>
    <property type="molecule type" value="Transcribed_RNA"/>
</dbReference>
<dbReference type="GO" id="GO:0031429">
    <property type="term" value="C:box H/ACA snoRNP complex"/>
    <property type="evidence" value="ECO:0007669"/>
    <property type="project" value="TreeGrafter"/>
</dbReference>
<dbReference type="Pfam" id="PF01509">
    <property type="entry name" value="TruB_N"/>
    <property type="match status" value="1"/>
</dbReference>
<dbReference type="NCBIfam" id="TIGR00451">
    <property type="entry name" value="unchar_dom_2"/>
    <property type="match status" value="1"/>
</dbReference>
<feature type="compositionally biased region" description="Basic and acidic residues" evidence="4">
    <location>
        <begin position="543"/>
        <end position="559"/>
    </location>
</feature>
<dbReference type="Pfam" id="PF16198">
    <property type="entry name" value="TruB_C_2"/>
    <property type="match status" value="1"/>
</dbReference>
<feature type="region of interest" description="Disordered" evidence="4">
    <location>
        <begin position="1"/>
        <end position="20"/>
    </location>
</feature>
<dbReference type="InterPro" id="IPR002501">
    <property type="entry name" value="PsdUridine_synth_N"/>
</dbReference>
<evidence type="ECO:0000313" key="7">
    <source>
        <dbReference type="EMBL" id="CAG6663460.1"/>
    </source>
</evidence>
<keyword evidence="7" id="KW-0687">Ribonucleoprotein</keyword>
<dbReference type="CDD" id="cd21148">
    <property type="entry name" value="PUA_Cbf5"/>
    <property type="match status" value="1"/>
</dbReference>
<dbReference type="Pfam" id="PF08068">
    <property type="entry name" value="DKCLD"/>
    <property type="match status" value="1"/>
</dbReference>
<accession>A0A8D8S5C4</accession>
<dbReference type="GO" id="GO:0031120">
    <property type="term" value="P:snRNA pseudouridine synthesis"/>
    <property type="evidence" value="ECO:0007669"/>
    <property type="project" value="TreeGrafter"/>
</dbReference>
<comment type="catalytic activity">
    <reaction evidence="1">
        <text>a uridine in RNA = a pseudouridine in RNA</text>
        <dbReference type="Rhea" id="RHEA:48348"/>
        <dbReference type="Rhea" id="RHEA-COMP:12068"/>
        <dbReference type="Rhea" id="RHEA-COMP:12069"/>
        <dbReference type="ChEBI" id="CHEBI:65314"/>
        <dbReference type="ChEBI" id="CHEBI:65315"/>
    </reaction>
</comment>
<sequence length="1075" mass="121841">MCDTSFSEKKKKKKSKVKDVGEVQTKTAFALEPSEDTPKLDASQWPLLLKNFDKLNVRTNHYTPLPFGKSPLQRTIQEYIRGGYVNLDKPSNPSSHEVVAWIKRILRCEKTGHSGTLDPKTSGCLIVCIDRATRLVKSQQSAGKEYISIFKLHSAVDNVGKIKNCIEKLKGALFQRPPVISAVKRQLRVRSIYENKLLDYDAEKNIGIIWLKCQAGTYVRTYCVHMGLVLGVGAQMIELRRNRSGIQSEEDGLVTLHDIKDAMYLYDQHKDESLLRRVIKPLEGLLVGHKRIILKDSAVNAVCYGAQIMLPGVLRYEDGIEMDEEIVIVSTKGEAVALAIAQMTTSTMATCDHGIVAKIKRVIMDRDTYPRKWGLGPKASKKKMMIKQGLLDKHGKPNENTPATYLSELKAAPNSKPAGFQIKTEPEDGGIESRKRKHDVSGMSEDLNASGLLSPSQIKKEKKKKKKRKEKKKHKKKKKKSRKQSGDSSESGDNSGSGADSGSDSESGRRKRNVNPITGTVSKIVDPSEIPDVPANKFLYRGGAREGEKREERGRERRGAPPAASLRANRDRKRENIRGYTKSGRVIKGRGVFRYRTPSRSRSRSFTPPHWKQAETRTIKLAEFQKLEQEKQLKEEEIRRREEARKKRHEELKMQRMTEEEERKKNRTEEQTEEESIVSAKPQRLRRTAVTVNRVTTVHDRLTTVHAKTNPGVMEDMTGPVDYNALDYDDEADPEEPPPPAREKTPHHADKQGQRHGSGHESEGDGENKENKGEVRETIDRSTELFPLRSDAVSPPPNPAPSNQRPLTPSPSPETKRKELERVLLDKLAAKRMGGAGSASRSKSRENGATRRRTVSRSSRDKTNKADGKDSDKKLTSSAQNGNTARDKFKTTRKQSPSSRSRSRDKKRDRRDRGKDRSRSRSRKRRRGSGERKSRRDGRKRSRSRSRDRKRSRSRSKDRKRSRSRSKDRKRSRSPGSKRTRSRSKDRKRSQSPRKRSRSRSKDRKRGRSTSSKRKNSAKVGGKEDEASKRNEEARSEEAKRKLTERLKELEKARKARLSSRGGRSSSSSSSSGSD</sequence>
<dbReference type="SUPFAM" id="SSF88697">
    <property type="entry name" value="PUA domain-like"/>
    <property type="match status" value="1"/>
</dbReference>
<dbReference type="NCBIfam" id="NF003280">
    <property type="entry name" value="PRK04270.1"/>
    <property type="match status" value="1"/>
</dbReference>
<feature type="compositionally biased region" description="Basic and acidic residues" evidence="4">
    <location>
        <begin position="814"/>
        <end position="829"/>
    </location>
</feature>
<dbReference type="InterPro" id="IPR012960">
    <property type="entry name" value="Dyskerin-like"/>
</dbReference>
<feature type="region of interest" description="Disordered" evidence="4">
    <location>
        <begin position="707"/>
        <end position="1075"/>
    </location>
</feature>
<feature type="compositionally biased region" description="Basic and acidic residues" evidence="4">
    <location>
        <begin position="858"/>
        <end position="875"/>
    </location>
</feature>
<dbReference type="SMART" id="SM00359">
    <property type="entry name" value="PUA"/>
    <property type="match status" value="1"/>
</dbReference>
<dbReference type="PANTHER" id="PTHR23127">
    <property type="entry name" value="CENTROMERE/MICROTUBULE BINDING PROTEIN CBF5"/>
    <property type="match status" value="1"/>
</dbReference>
<dbReference type="SUPFAM" id="SSF55120">
    <property type="entry name" value="Pseudouridine synthase"/>
    <property type="match status" value="1"/>
</dbReference>
<dbReference type="EMBL" id="HBUF01205275">
    <property type="protein sequence ID" value="CAG6663460.1"/>
    <property type="molecule type" value="Transcribed_RNA"/>
</dbReference>
<dbReference type="NCBIfam" id="TIGR00425">
    <property type="entry name" value="CBF5"/>
    <property type="match status" value="1"/>
</dbReference>
<keyword evidence="3" id="KW-0413">Isomerase</keyword>
<proteinExistence type="inferred from homology"/>
<feature type="compositionally biased region" description="Basic and acidic residues" evidence="4">
    <location>
        <begin position="568"/>
        <end position="577"/>
    </location>
</feature>
<feature type="compositionally biased region" description="Basic and acidic residues" evidence="4">
    <location>
        <begin position="1021"/>
        <end position="1053"/>
    </location>
</feature>
<feature type="compositionally biased region" description="Acidic residues" evidence="4">
    <location>
        <begin position="727"/>
        <end position="736"/>
    </location>
</feature>
<feature type="domain" description="PUA" evidence="5">
    <location>
        <begin position="290"/>
        <end position="364"/>
    </location>
</feature>
<protein>
    <submittedName>
        <fullName evidence="7">H/ACA ribonucleoprotein complex subunit 4</fullName>
    </submittedName>
</protein>
<dbReference type="FunFam" id="3.30.2350.10:FF:000001">
    <property type="entry name" value="H/ACA ribonucleoprotein complex subunit CBF5"/>
    <property type="match status" value="1"/>
</dbReference>
<feature type="compositionally biased region" description="Basic and acidic residues" evidence="4">
    <location>
        <begin position="629"/>
        <end position="670"/>
    </location>
</feature>
<feature type="compositionally biased region" description="Low complexity" evidence="4">
    <location>
        <begin position="1059"/>
        <end position="1075"/>
    </location>
</feature>
<dbReference type="GO" id="GO:0009982">
    <property type="term" value="F:pseudouridine synthase activity"/>
    <property type="evidence" value="ECO:0007669"/>
    <property type="project" value="InterPro"/>
</dbReference>
<feature type="compositionally biased region" description="Low complexity" evidence="4">
    <location>
        <begin position="486"/>
        <end position="505"/>
    </location>
</feature>
<dbReference type="GO" id="GO:0003723">
    <property type="term" value="F:RNA binding"/>
    <property type="evidence" value="ECO:0007669"/>
    <property type="project" value="InterPro"/>
</dbReference>
<dbReference type="InterPro" id="IPR004802">
    <property type="entry name" value="tRNA_PsdUridine_synth_B_fam"/>
</dbReference>
<dbReference type="InterPro" id="IPR002478">
    <property type="entry name" value="PUA"/>
</dbReference>
<dbReference type="PROSITE" id="PS50890">
    <property type="entry name" value="PUA"/>
    <property type="match status" value="1"/>
</dbReference>
<dbReference type="PANTHER" id="PTHR23127:SF0">
    <property type="entry name" value="H_ACA RIBONUCLEOPROTEIN COMPLEX SUBUNIT DKC1"/>
    <property type="match status" value="1"/>
</dbReference>
<dbReference type="InterPro" id="IPR020103">
    <property type="entry name" value="PsdUridine_synth_cat_dom_sf"/>
</dbReference>
<dbReference type="InterPro" id="IPR032819">
    <property type="entry name" value="TruB_C"/>
</dbReference>
<feature type="region of interest" description="Disordered" evidence="4">
    <location>
        <begin position="409"/>
        <end position="614"/>
    </location>
</feature>
<feature type="compositionally biased region" description="Basic and acidic residues" evidence="4">
    <location>
        <begin position="741"/>
        <end position="783"/>
    </location>
</feature>
<dbReference type="SMART" id="SM01136">
    <property type="entry name" value="DKCLD"/>
    <property type="match status" value="1"/>
</dbReference>
<evidence type="ECO:0000256" key="4">
    <source>
        <dbReference type="SAM" id="MobiDB-lite"/>
    </source>
</evidence>
<dbReference type="Gene3D" id="3.30.2350.10">
    <property type="entry name" value="Pseudouridine synthase"/>
    <property type="match status" value="1"/>
</dbReference>
<dbReference type="EMBL" id="HBUF01205278">
    <property type="protein sequence ID" value="CAG6663469.1"/>
    <property type="molecule type" value="Transcribed_RNA"/>
</dbReference>
<comment type="similarity">
    <text evidence="2">Belongs to the pseudouridine synthase TruB family.</text>
</comment>
<dbReference type="Pfam" id="PF01472">
    <property type="entry name" value="PUA"/>
    <property type="match status" value="1"/>
</dbReference>
<feature type="compositionally biased region" description="Basic residues" evidence="4">
    <location>
        <begin position="585"/>
        <end position="603"/>
    </location>
</feature>
<dbReference type="CDD" id="cd02572">
    <property type="entry name" value="PseudoU_synth_hDyskerin"/>
    <property type="match status" value="1"/>
</dbReference>
<feature type="compositionally biased region" description="Basic residues" evidence="4">
    <location>
        <begin position="460"/>
        <end position="483"/>
    </location>
</feature>
<dbReference type="Gene3D" id="2.30.130.10">
    <property type="entry name" value="PUA domain"/>
    <property type="match status" value="1"/>
</dbReference>
<feature type="domain" description="Dyskerin-like" evidence="6">
    <location>
        <begin position="41"/>
        <end position="99"/>
    </location>
</feature>
<dbReference type="EMBL" id="HBUF01205277">
    <property type="protein sequence ID" value="CAG6663466.1"/>
    <property type="molecule type" value="Transcribed_RNA"/>
</dbReference>
<evidence type="ECO:0000259" key="5">
    <source>
        <dbReference type="SMART" id="SM00359"/>
    </source>
</evidence>
<dbReference type="GO" id="GO:0000495">
    <property type="term" value="P:box H/ACA sno(s)RNA 3'-end processing"/>
    <property type="evidence" value="ECO:0007669"/>
    <property type="project" value="TreeGrafter"/>
</dbReference>
<dbReference type="AlphaFoldDB" id="A0A8D8S5C4"/>
<reference evidence="7" key="1">
    <citation type="submission" date="2021-05" db="EMBL/GenBank/DDBJ databases">
        <authorList>
            <person name="Alioto T."/>
            <person name="Alioto T."/>
            <person name="Gomez Garrido J."/>
        </authorList>
    </citation>
    <scope>NUCLEOTIDE SEQUENCE</scope>
</reference>
<feature type="compositionally biased region" description="Basic residues" evidence="4">
    <location>
        <begin position="901"/>
        <end position="910"/>
    </location>
</feature>
<dbReference type="GO" id="GO:0031118">
    <property type="term" value="P:rRNA pseudouridine synthesis"/>
    <property type="evidence" value="ECO:0007669"/>
    <property type="project" value="TreeGrafter"/>
</dbReference>
<evidence type="ECO:0000259" key="6">
    <source>
        <dbReference type="SMART" id="SM01136"/>
    </source>
</evidence>
<dbReference type="InterPro" id="IPR015947">
    <property type="entry name" value="PUA-like_sf"/>
</dbReference>
<organism evidence="7">
    <name type="scientific">Cacopsylla melanoneura</name>
    <dbReference type="NCBI Taxonomy" id="428564"/>
    <lineage>
        <taxon>Eukaryota</taxon>
        <taxon>Metazoa</taxon>
        <taxon>Ecdysozoa</taxon>
        <taxon>Arthropoda</taxon>
        <taxon>Hexapoda</taxon>
        <taxon>Insecta</taxon>
        <taxon>Pterygota</taxon>
        <taxon>Neoptera</taxon>
        <taxon>Paraneoptera</taxon>
        <taxon>Hemiptera</taxon>
        <taxon>Sternorrhyncha</taxon>
        <taxon>Psylloidea</taxon>
        <taxon>Psyllidae</taxon>
        <taxon>Psyllinae</taxon>
        <taxon>Cacopsylla</taxon>
    </lineage>
</organism>
<dbReference type="EMBL" id="HBUF01205276">
    <property type="protein sequence ID" value="CAG6663463.1"/>
    <property type="molecule type" value="Transcribed_RNA"/>
</dbReference>
<feature type="compositionally biased region" description="Basic residues" evidence="4">
    <location>
        <begin position="935"/>
        <end position="1017"/>
    </location>
</feature>
<feature type="region of interest" description="Disordered" evidence="4">
    <location>
        <begin position="629"/>
        <end position="685"/>
    </location>
</feature>
<name>A0A8D8S5C4_9HEMI</name>
<evidence type="ECO:0000256" key="1">
    <source>
        <dbReference type="ARBA" id="ARBA00000073"/>
    </source>
</evidence>
<dbReference type="InterPro" id="IPR004521">
    <property type="entry name" value="Uncharacterised_CHP00451"/>
</dbReference>
<evidence type="ECO:0000256" key="3">
    <source>
        <dbReference type="ARBA" id="ARBA00023235"/>
    </source>
</evidence>
<dbReference type="GO" id="GO:1990481">
    <property type="term" value="P:mRNA pseudouridine synthesis"/>
    <property type="evidence" value="ECO:0007669"/>
    <property type="project" value="TreeGrafter"/>
</dbReference>
<dbReference type="InterPro" id="IPR036974">
    <property type="entry name" value="PUA_sf"/>
</dbReference>